<reference evidence="1 2" key="1">
    <citation type="submission" date="2015-05" db="EMBL/GenBank/DDBJ databases">
        <title>Draft genome of Burkholderia cepacia LK29.</title>
        <authorList>
            <person name="Chan X.Y."/>
        </authorList>
    </citation>
    <scope>NUCLEOTIDE SEQUENCE [LARGE SCALE GENOMIC DNA]</scope>
    <source>
        <strain evidence="1 2">LK29</strain>
    </source>
</reference>
<dbReference type="PROSITE" id="PS51318">
    <property type="entry name" value="TAT"/>
    <property type="match status" value="1"/>
</dbReference>
<organism evidence="1 2">
    <name type="scientific">Burkholderia cepacia</name>
    <name type="common">Pseudomonas cepacia</name>
    <dbReference type="NCBI Taxonomy" id="292"/>
    <lineage>
        <taxon>Bacteria</taxon>
        <taxon>Pseudomonadati</taxon>
        <taxon>Pseudomonadota</taxon>
        <taxon>Betaproteobacteria</taxon>
        <taxon>Burkholderiales</taxon>
        <taxon>Burkholderiaceae</taxon>
        <taxon>Burkholderia</taxon>
        <taxon>Burkholderia cepacia complex</taxon>
    </lineage>
</organism>
<dbReference type="EMBL" id="LDWR01000012">
    <property type="protein sequence ID" value="KML60934.1"/>
    <property type="molecule type" value="Genomic_DNA"/>
</dbReference>
<sequence length="523" mass="53849">MTASKPERPSAPNRRRFIQRGAALTLSPLVGTLAACGGDGSTTSASSFAAAGAADASARSYGIADRSITINVVNAIPSTTLAFGNAASQSGSVPQASQALVATGQSTAVSASNSWGDCAGSFNLGGGDASFAISYTHPFGSQPTTVSVTPSAGYVSGADAATFPGHDSVANLNLYRGVATANGAWVVPLAQLATPPANNCQDFANSMFGSNVRTAAAIQSAYQSTGPLGYVPPADFTGGQLAGFVAQWVQRWQNGASYGELPGADAQLVDALKQYVSTASSAGPLTMWVPQIAWQAGSDPAVFALTGYRAFPFVDAQGNWIADTLTAFLTLLAAGSHLVAISATSDLPAGVTMQAFDSFMGASGLTTSTDIGNSHYASVVNTTGRYYLSVGSDFAPANCGLILSFLYGRTVNNLLAGAGTYNTFIQLEGWQAGGSRHNADYATYQQTLWNISTYGASAYSEKRATSIFLAPAGWTPQVYQTTRMMPYVGAYAQSNGTPQGWLNTSLVTIPADAPPLPSKYVLS</sequence>
<dbReference type="AlphaFoldDB" id="A0A0J5X1M1"/>
<accession>A0A0J5X1M1</accession>
<proteinExistence type="predicted"/>
<dbReference type="RefSeq" id="WP_048244474.1">
    <property type="nucleotide sequence ID" value="NZ_LDWR01000012.1"/>
</dbReference>
<name>A0A0J5X1M1_BURCE</name>
<evidence type="ECO:0000313" key="2">
    <source>
        <dbReference type="Proteomes" id="UP000036338"/>
    </source>
</evidence>
<dbReference type="PATRIC" id="fig|292.27.peg.879"/>
<evidence type="ECO:0000313" key="1">
    <source>
        <dbReference type="EMBL" id="KML60934.1"/>
    </source>
</evidence>
<dbReference type="Proteomes" id="UP000036338">
    <property type="component" value="Unassembled WGS sequence"/>
</dbReference>
<dbReference type="InterPro" id="IPR006311">
    <property type="entry name" value="TAT_signal"/>
</dbReference>
<protein>
    <submittedName>
        <fullName evidence="1">Uncharacterized protein</fullName>
    </submittedName>
</protein>
<comment type="caution">
    <text evidence="1">The sequence shown here is derived from an EMBL/GenBank/DDBJ whole genome shotgun (WGS) entry which is preliminary data.</text>
</comment>
<gene>
    <name evidence="1" type="ORF">VL15_07445</name>
</gene>